<name>I4BBT8_TURPD</name>
<keyword evidence="3" id="KW-1185">Reference proteome</keyword>
<evidence type="ECO:0000313" key="2">
    <source>
        <dbReference type="EMBL" id="AFM14745.1"/>
    </source>
</evidence>
<dbReference type="KEGG" id="tpx:Turpa_4112"/>
<dbReference type="PANTHER" id="PTHR38446">
    <property type="entry name" value="BLL0914 PROTEIN"/>
    <property type="match status" value="1"/>
</dbReference>
<keyword evidence="1" id="KW-0472">Membrane</keyword>
<dbReference type="PANTHER" id="PTHR38446:SF1">
    <property type="entry name" value="BLL0914 PROTEIN"/>
    <property type="match status" value="1"/>
</dbReference>
<feature type="transmembrane region" description="Helical" evidence="1">
    <location>
        <begin position="84"/>
        <end position="106"/>
    </location>
</feature>
<evidence type="ECO:0000313" key="3">
    <source>
        <dbReference type="Proteomes" id="UP000006048"/>
    </source>
</evidence>
<feature type="transmembrane region" description="Helical" evidence="1">
    <location>
        <begin position="113"/>
        <end position="131"/>
    </location>
</feature>
<evidence type="ECO:0000256" key="1">
    <source>
        <dbReference type="SAM" id="Phobius"/>
    </source>
</evidence>
<protein>
    <recommendedName>
        <fullName evidence="4">DUF1304 domain-containing protein</fullName>
    </recommendedName>
</protein>
<dbReference type="InterPro" id="IPR009732">
    <property type="entry name" value="DUF1304"/>
</dbReference>
<sequence length="134" mass="14333">MPVGGMDITIQILAGIGAFMHIVFFVFESILWTTPAVRKIFQQTEADAKTTRLMALNQGYYNLFLAIATIAGIWLLFYTTTSQAVGSAVLTVSLGSMVGAALVLLFSAGAKMIRGVILQGLAPAIALALLWRPL</sequence>
<feature type="transmembrane region" description="Helical" evidence="1">
    <location>
        <begin position="12"/>
        <end position="32"/>
    </location>
</feature>
<evidence type="ECO:0008006" key="4">
    <source>
        <dbReference type="Google" id="ProtNLM"/>
    </source>
</evidence>
<keyword evidence="1" id="KW-1133">Transmembrane helix</keyword>
<dbReference type="AlphaFoldDB" id="I4BBT8"/>
<keyword evidence="1" id="KW-0812">Transmembrane</keyword>
<feature type="transmembrane region" description="Helical" evidence="1">
    <location>
        <begin position="59"/>
        <end position="78"/>
    </location>
</feature>
<dbReference type="STRING" id="869212.Turpa_4112"/>
<dbReference type="Pfam" id="PF06993">
    <property type="entry name" value="DUF1304"/>
    <property type="match status" value="1"/>
</dbReference>
<accession>I4BBT8</accession>
<dbReference type="HOGENOM" id="CLU_129819_1_1_12"/>
<gene>
    <name evidence="2" type="ordered locus">Turpa_4112</name>
</gene>
<organism evidence="2 3">
    <name type="scientific">Turneriella parva (strain ATCC BAA-1111 / DSM 21527 / NCTC 11395 / H)</name>
    <name type="common">Leptospira parva</name>
    <dbReference type="NCBI Taxonomy" id="869212"/>
    <lineage>
        <taxon>Bacteria</taxon>
        <taxon>Pseudomonadati</taxon>
        <taxon>Spirochaetota</taxon>
        <taxon>Spirochaetia</taxon>
        <taxon>Leptospirales</taxon>
        <taxon>Leptospiraceae</taxon>
        <taxon>Turneriella</taxon>
    </lineage>
</organism>
<reference evidence="2 3" key="1">
    <citation type="submission" date="2012-06" db="EMBL/GenBank/DDBJ databases">
        <title>The complete chromosome of genome of Turneriella parva DSM 21527.</title>
        <authorList>
            <consortium name="US DOE Joint Genome Institute (JGI-PGF)"/>
            <person name="Lucas S."/>
            <person name="Han J."/>
            <person name="Lapidus A."/>
            <person name="Bruce D."/>
            <person name="Goodwin L."/>
            <person name="Pitluck S."/>
            <person name="Peters L."/>
            <person name="Kyrpides N."/>
            <person name="Mavromatis K."/>
            <person name="Ivanova N."/>
            <person name="Mikhailova N."/>
            <person name="Chertkov O."/>
            <person name="Detter J.C."/>
            <person name="Tapia R."/>
            <person name="Han C."/>
            <person name="Land M."/>
            <person name="Hauser L."/>
            <person name="Markowitz V."/>
            <person name="Cheng J.-F."/>
            <person name="Hugenholtz P."/>
            <person name="Woyke T."/>
            <person name="Wu D."/>
            <person name="Gronow S."/>
            <person name="Wellnitz S."/>
            <person name="Brambilla E."/>
            <person name="Klenk H.-P."/>
            <person name="Eisen J.A."/>
        </authorList>
    </citation>
    <scope>NUCLEOTIDE SEQUENCE [LARGE SCALE GENOMIC DNA]</scope>
    <source>
        <strain evidence="3">ATCC BAA-1111 / DSM 21527 / NCTC 11395 / H</strain>
    </source>
</reference>
<proteinExistence type="predicted"/>
<dbReference type="EMBL" id="CP002959">
    <property type="protein sequence ID" value="AFM14745.1"/>
    <property type="molecule type" value="Genomic_DNA"/>
</dbReference>
<dbReference type="Proteomes" id="UP000006048">
    <property type="component" value="Chromosome"/>
</dbReference>